<evidence type="ECO:0000256" key="1">
    <source>
        <dbReference type="SAM" id="Phobius"/>
    </source>
</evidence>
<evidence type="ECO:0000313" key="3">
    <source>
        <dbReference type="Proteomes" id="UP001520878"/>
    </source>
</evidence>
<dbReference type="EMBL" id="JAJEWP010000001">
    <property type="protein sequence ID" value="MCC2614997.1"/>
    <property type="molecule type" value="Genomic_DNA"/>
</dbReference>
<gene>
    <name evidence="2" type="ORF">LJ739_01920</name>
</gene>
<sequence length="134" mass="15169">MKLIKYALLVAAGIVMIWRPPLFPPLPAVSALSPPVRSTSPTTLQDIHTVFLTPRSGDTLKKQASHSVSHLQNLNHRQLKQHQESVLSHIVRTLVDRLFNLAILPFGLLYVMYRWVRSSVADNLTYLENAHEKP</sequence>
<dbReference type="Proteomes" id="UP001520878">
    <property type="component" value="Unassembled WGS sequence"/>
</dbReference>
<evidence type="ECO:0000313" key="2">
    <source>
        <dbReference type="EMBL" id="MCC2614997.1"/>
    </source>
</evidence>
<dbReference type="RefSeq" id="WP_229156910.1">
    <property type="nucleotide sequence ID" value="NZ_JAJEWP010000001.1"/>
</dbReference>
<comment type="caution">
    <text evidence="2">The sequence shown here is derived from an EMBL/GenBank/DDBJ whole genome shotgun (WGS) entry which is preliminary data.</text>
</comment>
<proteinExistence type="predicted"/>
<organism evidence="2 3">
    <name type="scientific">Fluctibacter halophilus</name>
    <dbReference type="NCBI Taxonomy" id="226011"/>
    <lineage>
        <taxon>Bacteria</taxon>
        <taxon>Pseudomonadati</taxon>
        <taxon>Pseudomonadota</taxon>
        <taxon>Gammaproteobacteria</taxon>
        <taxon>Alteromonadales</taxon>
        <taxon>Alteromonadaceae</taxon>
        <taxon>Fluctibacter</taxon>
    </lineage>
</organism>
<name>A0ABS8G322_9ALTE</name>
<protein>
    <submittedName>
        <fullName evidence="2">Uncharacterized protein</fullName>
    </submittedName>
</protein>
<keyword evidence="1" id="KW-0812">Transmembrane</keyword>
<keyword evidence="1" id="KW-0472">Membrane</keyword>
<reference evidence="2 3" key="1">
    <citation type="submission" date="2021-10" db="EMBL/GenBank/DDBJ databases">
        <title>Draft genome of Aestuariibacter halophilus JC2043.</title>
        <authorList>
            <person name="Emsley S.A."/>
            <person name="Pfannmuller K.M."/>
            <person name="Ushijima B."/>
            <person name="Saw J.H."/>
            <person name="Videau P."/>
        </authorList>
    </citation>
    <scope>NUCLEOTIDE SEQUENCE [LARGE SCALE GENOMIC DNA]</scope>
    <source>
        <strain evidence="2 3">JC2043</strain>
    </source>
</reference>
<keyword evidence="1" id="KW-1133">Transmembrane helix</keyword>
<feature type="transmembrane region" description="Helical" evidence="1">
    <location>
        <begin position="98"/>
        <end position="116"/>
    </location>
</feature>
<keyword evidence="3" id="KW-1185">Reference proteome</keyword>
<accession>A0ABS8G322</accession>